<evidence type="ECO:0000313" key="3">
    <source>
        <dbReference type="EMBL" id="RPA72470.1"/>
    </source>
</evidence>
<name>A0A3N4HKP5_ASCIM</name>
<sequence length="472" mass="54161">MVQQYGTFAENHPAKKISTTNKPPDSESVAADSTPLSPKNNDPISPRKISFSTTDGRIKKAIVSIPAIGFSVLLVLALALYLELTNRRPAVSTLWTPDYTFTPAPWTTRSKESTSLDLYVYVDSTHTFRSRQPQHSSSLFTTKPVLPRFDPRSFPCIRLSEQELEVHIFWQETIPGRIEVRSSGMPNRQYDSNEGISKAKDWPDVIWTERYIGDEVIGYQERRGGGKLPDVVFERDRKMAAKRDEVVSGPWMAPIPKALKGYLRQQAANWEAFVYRLRLDWEEQRKLRRQLRRNNGRYVNPFDWKTWRVIDHGDGTLTSRASYGDDTSNTTVADWKNVSWERPATCGPEGPTQLVYGNILEEYRPMPGDEELGWQVEPEWEWHEDYWEVWAGPGDEGYITTVADFPDLVWTRTVWPKWKKTNLMARVRKDGNDTLSVMLGLAANVSSRERWIGSLRERGICRGDDGRPGDCL</sequence>
<feature type="region of interest" description="Disordered" evidence="1">
    <location>
        <begin position="1"/>
        <end position="48"/>
    </location>
</feature>
<evidence type="ECO:0000256" key="2">
    <source>
        <dbReference type="SAM" id="Phobius"/>
    </source>
</evidence>
<reference evidence="3 4" key="1">
    <citation type="journal article" date="2018" name="Nat. Ecol. Evol.">
        <title>Pezizomycetes genomes reveal the molecular basis of ectomycorrhizal truffle lifestyle.</title>
        <authorList>
            <person name="Murat C."/>
            <person name="Payen T."/>
            <person name="Noel B."/>
            <person name="Kuo A."/>
            <person name="Morin E."/>
            <person name="Chen J."/>
            <person name="Kohler A."/>
            <person name="Krizsan K."/>
            <person name="Balestrini R."/>
            <person name="Da Silva C."/>
            <person name="Montanini B."/>
            <person name="Hainaut M."/>
            <person name="Levati E."/>
            <person name="Barry K.W."/>
            <person name="Belfiori B."/>
            <person name="Cichocki N."/>
            <person name="Clum A."/>
            <person name="Dockter R.B."/>
            <person name="Fauchery L."/>
            <person name="Guy J."/>
            <person name="Iotti M."/>
            <person name="Le Tacon F."/>
            <person name="Lindquist E.A."/>
            <person name="Lipzen A."/>
            <person name="Malagnac F."/>
            <person name="Mello A."/>
            <person name="Molinier V."/>
            <person name="Miyauchi S."/>
            <person name="Poulain J."/>
            <person name="Riccioni C."/>
            <person name="Rubini A."/>
            <person name="Sitrit Y."/>
            <person name="Splivallo R."/>
            <person name="Traeger S."/>
            <person name="Wang M."/>
            <person name="Zifcakova L."/>
            <person name="Wipf D."/>
            <person name="Zambonelli A."/>
            <person name="Paolocci F."/>
            <person name="Nowrousian M."/>
            <person name="Ottonello S."/>
            <person name="Baldrian P."/>
            <person name="Spatafora J.W."/>
            <person name="Henrissat B."/>
            <person name="Nagy L.G."/>
            <person name="Aury J.M."/>
            <person name="Wincker P."/>
            <person name="Grigoriev I.V."/>
            <person name="Bonfante P."/>
            <person name="Martin F.M."/>
        </authorList>
    </citation>
    <scope>NUCLEOTIDE SEQUENCE [LARGE SCALE GENOMIC DNA]</scope>
    <source>
        <strain evidence="3 4">RN42</strain>
    </source>
</reference>
<proteinExistence type="predicted"/>
<keyword evidence="2" id="KW-0812">Transmembrane</keyword>
<keyword evidence="2" id="KW-0472">Membrane</keyword>
<dbReference type="EMBL" id="ML119860">
    <property type="protein sequence ID" value="RPA72470.1"/>
    <property type="molecule type" value="Genomic_DNA"/>
</dbReference>
<dbReference type="Proteomes" id="UP000275078">
    <property type="component" value="Unassembled WGS sequence"/>
</dbReference>
<evidence type="ECO:0000313" key="4">
    <source>
        <dbReference type="Proteomes" id="UP000275078"/>
    </source>
</evidence>
<dbReference type="AlphaFoldDB" id="A0A3N4HKP5"/>
<protein>
    <submittedName>
        <fullName evidence="3">Uncharacterized protein</fullName>
    </submittedName>
</protein>
<keyword evidence="4" id="KW-1185">Reference proteome</keyword>
<feature type="transmembrane region" description="Helical" evidence="2">
    <location>
        <begin position="61"/>
        <end position="82"/>
    </location>
</feature>
<gene>
    <name evidence="3" type="ORF">BJ508DRAFT_314705</name>
</gene>
<feature type="compositionally biased region" description="Polar residues" evidence="1">
    <location>
        <begin position="34"/>
        <end position="43"/>
    </location>
</feature>
<evidence type="ECO:0000256" key="1">
    <source>
        <dbReference type="SAM" id="MobiDB-lite"/>
    </source>
</evidence>
<keyword evidence="2" id="KW-1133">Transmembrane helix</keyword>
<organism evidence="3 4">
    <name type="scientific">Ascobolus immersus RN42</name>
    <dbReference type="NCBI Taxonomy" id="1160509"/>
    <lineage>
        <taxon>Eukaryota</taxon>
        <taxon>Fungi</taxon>
        <taxon>Dikarya</taxon>
        <taxon>Ascomycota</taxon>
        <taxon>Pezizomycotina</taxon>
        <taxon>Pezizomycetes</taxon>
        <taxon>Pezizales</taxon>
        <taxon>Ascobolaceae</taxon>
        <taxon>Ascobolus</taxon>
    </lineage>
</organism>
<accession>A0A3N4HKP5</accession>